<evidence type="ECO:0000313" key="4">
    <source>
        <dbReference type="Proteomes" id="UP000252797"/>
    </source>
</evidence>
<comment type="caution">
    <text evidence="3">The sequence shown here is derived from an EMBL/GenBank/DDBJ whole genome shotgun (WGS) entry which is preliminary data.</text>
</comment>
<dbReference type="RefSeq" id="WP_181824904.1">
    <property type="nucleotide sequence ID" value="NZ_LEPB01000004.1"/>
</dbReference>
<keyword evidence="2" id="KW-0732">Signal</keyword>
<dbReference type="Proteomes" id="UP000252797">
    <property type="component" value="Unassembled WGS sequence"/>
</dbReference>
<name>A0A367CE64_9ENTE</name>
<accession>A0A367CE64</accession>
<proteinExistence type="predicted"/>
<dbReference type="EMBL" id="LEPB01000004">
    <property type="protein sequence ID" value="RCA10931.1"/>
    <property type="molecule type" value="Genomic_DNA"/>
</dbReference>
<organism evidence="3 4">
    <name type="scientific">Enterococcus durans</name>
    <dbReference type="NCBI Taxonomy" id="53345"/>
    <lineage>
        <taxon>Bacteria</taxon>
        <taxon>Bacillati</taxon>
        <taxon>Bacillota</taxon>
        <taxon>Bacilli</taxon>
        <taxon>Lactobacillales</taxon>
        <taxon>Enterococcaceae</taxon>
        <taxon>Enterococcus</taxon>
    </lineage>
</organism>
<feature type="region of interest" description="Disordered" evidence="1">
    <location>
        <begin position="56"/>
        <end position="77"/>
    </location>
</feature>
<evidence type="ECO:0000256" key="1">
    <source>
        <dbReference type="SAM" id="MobiDB-lite"/>
    </source>
</evidence>
<sequence length="214" mass="23326">MKKVNLIKVTGVLLFSSFAILSGTKGYAYENGQNDPNTQTQEIKKQDSATLPAEGTFQEFDPTKPVDPSLPNPGPTDKAWVDVEIPTKILFGQTDISSGIISPNYEIKNLSSKSVEIAIMDFKDRAKPTTGKSDAEKISDQLTLDLKNVTSNTVVPLHTTDAKNPAQFPADLGAITTQGEKLVFQLTGNVAKGFQFSQTAIQPQYDMVLKFEVK</sequence>
<evidence type="ECO:0000313" key="3">
    <source>
        <dbReference type="EMBL" id="RCA10931.1"/>
    </source>
</evidence>
<protein>
    <submittedName>
        <fullName evidence="3">Uncharacterized protein</fullName>
    </submittedName>
</protein>
<gene>
    <name evidence="3" type="ORF">EA71_01685</name>
</gene>
<feature type="signal peptide" evidence="2">
    <location>
        <begin position="1"/>
        <end position="28"/>
    </location>
</feature>
<feature type="compositionally biased region" description="Polar residues" evidence="1">
    <location>
        <begin position="31"/>
        <end position="41"/>
    </location>
</feature>
<reference evidence="3 4" key="1">
    <citation type="submission" date="2015-06" db="EMBL/GenBank/DDBJ databases">
        <title>The Genome Sequence of Enterococcus durans 4EA1.</title>
        <authorList>
            <consortium name="The Broad Institute Genomics Platform"/>
            <consortium name="The Broad Institute Genome Sequencing Center for Infectious Disease"/>
            <person name="Earl A.M."/>
            <person name="Van Tyne D."/>
            <person name="Lebreton F."/>
            <person name="Saavedra J.T."/>
            <person name="Gilmore M.S."/>
            <person name="Manson Mcguire A."/>
            <person name="Clock S."/>
            <person name="Crupain M."/>
            <person name="Rangan U."/>
            <person name="Young S."/>
            <person name="Abouelleil A."/>
            <person name="Cao P."/>
            <person name="Chapman S.B."/>
            <person name="Griggs A."/>
            <person name="Priest M."/>
            <person name="Shea T."/>
            <person name="Wortman J."/>
            <person name="Nusbaum C."/>
            <person name="Birren B."/>
        </authorList>
    </citation>
    <scope>NUCLEOTIDE SEQUENCE [LARGE SCALE GENOMIC DNA]</scope>
    <source>
        <strain evidence="3 4">4EA1</strain>
    </source>
</reference>
<feature type="region of interest" description="Disordered" evidence="1">
    <location>
        <begin position="31"/>
        <end position="50"/>
    </location>
</feature>
<feature type="chain" id="PRO_5017041082" evidence="2">
    <location>
        <begin position="29"/>
        <end position="214"/>
    </location>
</feature>
<dbReference type="AlphaFoldDB" id="A0A367CE64"/>
<evidence type="ECO:0000256" key="2">
    <source>
        <dbReference type="SAM" id="SignalP"/>
    </source>
</evidence>